<dbReference type="RefSeq" id="WP_435313504.1">
    <property type="nucleotide sequence ID" value="NZ_CBDUMO010000009.1"/>
</dbReference>
<gene>
    <name evidence="1" type="ORF">SAMN05660313_01973</name>
</gene>
<dbReference type="EMBL" id="FPIY01000002">
    <property type="protein sequence ID" value="SFW48463.1"/>
    <property type="molecule type" value="Genomic_DNA"/>
</dbReference>
<name>A0A1K1PLG4_9FLAO</name>
<reference evidence="2" key="1">
    <citation type="submission" date="2016-11" db="EMBL/GenBank/DDBJ databases">
        <authorList>
            <person name="Varghese N."/>
            <person name="Submissions S."/>
        </authorList>
    </citation>
    <scope>NUCLEOTIDE SEQUENCE [LARGE SCALE GENOMIC DNA]</scope>
    <source>
        <strain evidence="2">DSM 24786</strain>
    </source>
</reference>
<accession>A0A1K1PLG4</accession>
<sequence length="44" mass="4883">MFSLLIVTIVIASITEKKNKVLKEETAFKTTNNSLDSLLANTNK</sequence>
<dbReference type="AlphaFoldDB" id="A0A1K1PLG4"/>
<dbReference type="STRING" id="76595.SAMN05660313_01973"/>
<keyword evidence="2" id="KW-1185">Reference proteome</keyword>
<evidence type="ECO:0000313" key="1">
    <source>
        <dbReference type="EMBL" id="SFW48463.1"/>
    </source>
</evidence>
<organism evidence="1 2">
    <name type="scientific">Cellulophaga fucicola</name>
    <dbReference type="NCBI Taxonomy" id="76595"/>
    <lineage>
        <taxon>Bacteria</taxon>
        <taxon>Pseudomonadati</taxon>
        <taxon>Bacteroidota</taxon>
        <taxon>Flavobacteriia</taxon>
        <taxon>Flavobacteriales</taxon>
        <taxon>Flavobacteriaceae</taxon>
        <taxon>Cellulophaga</taxon>
    </lineage>
</organism>
<proteinExistence type="predicted"/>
<dbReference type="Proteomes" id="UP000183257">
    <property type="component" value="Unassembled WGS sequence"/>
</dbReference>
<evidence type="ECO:0000313" key="2">
    <source>
        <dbReference type="Proteomes" id="UP000183257"/>
    </source>
</evidence>
<protein>
    <submittedName>
        <fullName evidence="1">Uncharacterized protein</fullName>
    </submittedName>
</protein>